<evidence type="ECO:0000313" key="3">
    <source>
        <dbReference type="Proteomes" id="UP000238937"/>
    </source>
</evidence>
<dbReference type="EMBL" id="PVWO01000733">
    <property type="protein sequence ID" value="PSB40144.1"/>
    <property type="molecule type" value="Genomic_DNA"/>
</dbReference>
<comment type="caution">
    <text evidence="2">The sequence shown here is derived from an EMBL/GenBank/DDBJ whole genome shotgun (WGS) entry which is preliminary data.</text>
</comment>
<feature type="domain" description="CHASE2" evidence="1">
    <location>
        <begin position="395"/>
        <end position="694"/>
    </location>
</feature>
<dbReference type="InterPro" id="IPR007890">
    <property type="entry name" value="CHASE2"/>
</dbReference>
<evidence type="ECO:0000259" key="1">
    <source>
        <dbReference type="SMART" id="SM01080"/>
    </source>
</evidence>
<dbReference type="InterPro" id="IPR024983">
    <property type="entry name" value="CHAT_dom"/>
</dbReference>
<gene>
    <name evidence="2" type="ORF">C7B77_28760</name>
</gene>
<dbReference type="Pfam" id="PF12770">
    <property type="entry name" value="CHAT"/>
    <property type="match status" value="1"/>
</dbReference>
<keyword evidence="3" id="KW-1185">Reference proteome</keyword>
<evidence type="ECO:0000313" key="2">
    <source>
        <dbReference type="EMBL" id="PSB40144.1"/>
    </source>
</evidence>
<name>A0A2T1F5A1_9CYAN</name>
<sequence>MSIAVFLSLGAGSLNGGFDRIECRLEVNGKLVARLQGSLPSNSELQDLYNQWQFYYAAYYENYAHPVRGDGAEIELDPAGVTGFAVTSFGQIRADLELGMQQWLDCSSFGQIGDRVRQAAIADGAEVTISIATEDDRIYRLPWHCWSALADSQQAEITFSLHIYQCQTSHSTRSKPRILAVFGDCTGIDLAADAEFIHHLRADVVTLVEPSVAQLHAELSDDRGWDLLFFAGHGSETNVGAIHLNPTESVTLNDLRPAVTAAIGRGLKLAIFNCCSGLGVAASLAAFDLPTAIVMREAIPNRVAQDFLQAFLRSFESGNSLLIAVADARQRLKEIESDFPCATWLPVVFWNPTVELPTWKSFYPQPAKRLKWTHIAAIALATTAAIWGVRSQGYLEPVELAAYDLEMNFRPIAEPPDNRIVIISIDRDTPVSDRVLFQALQKLQQYQPKAIGLDIYRDLKFGEGHRDLTNLLQQQNAIVSPCLMSGNSKKFPGVPAPSGVQPDRVGFTNFSLDPDGTIRRQVLGMAPVDRGCTTDHALSMRLALKYLGVTADEAEDGNIQIGNRKLAVLPTSIGGYRSTTARDNLRGFQVMLNYRNTPQLATQISVDELLRDTFATKYRQSIAGKAVLIGYVGQNNGDTWHLGKVPQMSGVMVHAQMTSNILSHILDDRALITTWSDLAEFGWILLWGTVGGVIWLRFRGYRFWLAGAGATLLVVVI</sequence>
<accession>A0A2T1F5A1</accession>
<dbReference type="SMART" id="SM01080">
    <property type="entry name" value="CHASE2"/>
    <property type="match status" value="1"/>
</dbReference>
<proteinExistence type="predicted"/>
<dbReference type="AlphaFoldDB" id="A0A2T1F5A1"/>
<organism evidence="2 3">
    <name type="scientific">Chamaesiphon polymorphus CCALA 037</name>
    <dbReference type="NCBI Taxonomy" id="2107692"/>
    <lineage>
        <taxon>Bacteria</taxon>
        <taxon>Bacillati</taxon>
        <taxon>Cyanobacteriota</taxon>
        <taxon>Cyanophyceae</taxon>
        <taxon>Gomontiellales</taxon>
        <taxon>Chamaesiphonaceae</taxon>
        <taxon>Chamaesiphon</taxon>
    </lineage>
</organism>
<dbReference type="Pfam" id="PF05226">
    <property type="entry name" value="CHASE2"/>
    <property type="match status" value="1"/>
</dbReference>
<reference evidence="2 3" key="1">
    <citation type="submission" date="2018-03" db="EMBL/GenBank/DDBJ databases">
        <title>The ancient ancestry and fast evolution of plastids.</title>
        <authorList>
            <person name="Moore K.R."/>
            <person name="Magnabosco C."/>
            <person name="Momper L."/>
            <person name="Gold D.A."/>
            <person name="Bosak T."/>
            <person name="Fournier G.P."/>
        </authorList>
    </citation>
    <scope>NUCLEOTIDE SEQUENCE [LARGE SCALE GENOMIC DNA]</scope>
    <source>
        <strain evidence="2 3">CCALA 037</strain>
    </source>
</reference>
<feature type="non-terminal residue" evidence="2">
    <location>
        <position position="717"/>
    </location>
</feature>
<dbReference type="Proteomes" id="UP000238937">
    <property type="component" value="Unassembled WGS sequence"/>
</dbReference>
<protein>
    <recommendedName>
        <fullName evidence="1">CHASE2 domain-containing protein</fullName>
    </recommendedName>
</protein>